<name>A0A9W9JZG4_9EURO</name>
<proteinExistence type="predicted"/>
<dbReference type="PANTHER" id="PTHR35870:SF1">
    <property type="entry name" value="PROTEIN, PUTATIVE (AFU_ORTHOLOGUE AFUA_5G03330)-RELATED"/>
    <property type="match status" value="1"/>
</dbReference>
<dbReference type="InterPro" id="IPR025337">
    <property type="entry name" value="Questin_oxidase-like"/>
</dbReference>
<protein>
    <recommendedName>
        <fullName evidence="4">Oxidoreductase AflY</fullName>
    </recommendedName>
</protein>
<keyword evidence="1" id="KW-0560">Oxidoreductase</keyword>
<dbReference type="Pfam" id="PF14027">
    <property type="entry name" value="Questin_oxidase"/>
    <property type="match status" value="1"/>
</dbReference>
<sequence length="462" mass="52666">MESAYRYKLDPVKTPGYCHVDGLTEESAHVASLILQSNRTAYHVFTTDFDKMGAYLHNHIVHHVLTLWALGADPDTMITHKKNNENYQLLPRKFPDEHIVDEMDTPEGFTKYVGSQDHFLDFVTFFERKIEKIGYQAVLQEYMVGGTPLADDILGRMYHGYVHSFMYVGQALEFKQLPLLAEGLAQAASHDDMYYNEFLFHVEKKAALQEEPRLSLADCAEECRKDPVILNCSSIDVHRQVVSGSWKVEKEMIRDYVCGRAFDEMAQVCARYRVDPNDDLERATAELINAAVWIAASAQRAPYQCHFDFFLIHGSNAAIWQTAMTDEASFTREQKARLIEYTGRTVLMLYAGMGSPEANIDWLLSQSPKEPGADWNRVLKRGCEHPDDGHMIKLIRVIRHAQEVSAAYEDDADFRMKTHMFLPAAQAAIDSGSDKPMSGVLHFDFVRGCAFPEAWEKYPVRN</sequence>
<dbReference type="OrthoDB" id="10004862at2759"/>
<keyword evidence="3" id="KW-1185">Reference proteome</keyword>
<evidence type="ECO:0000313" key="2">
    <source>
        <dbReference type="EMBL" id="KAJ5087584.1"/>
    </source>
</evidence>
<dbReference type="AlphaFoldDB" id="A0A9W9JZG4"/>
<reference evidence="2" key="2">
    <citation type="journal article" date="2023" name="IMA Fungus">
        <title>Comparative genomic study of the Penicillium genus elucidates a diverse pangenome and 15 lateral gene transfer events.</title>
        <authorList>
            <person name="Petersen C."/>
            <person name="Sorensen T."/>
            <person name="Nielsen M.R."/>
            <person name="Sondergaard T.E."/>
            <person name="Sorensen J.L."/>
            <person name="Fitzpatrick D.A."/>
            <person name="Frisvad J.C."/>
            <person name="Nielsen K.L."/>
        </authorList>
    </citation>
    <scope>NUCLEOTIDE SEQUENCE</scope>
    <source>
        <strain evidence="2">IBT 30069</strain>
    </source>
</reference>
<gene>
    <name evidence="2" type="ORF">N7456_011200</name>
</gene>
<reference evidence="2" key="1">
    <citation type="submission" date="2022-11" db="EMBL/GenBank/DDBJ databases">
        <authorList>
            <person name="Petersen C."/>
        </authorList>
    </citation>
    <scope>NUCLEOTIDE SEQUENCE</scope>
    <source>
        <strain evidence="2">IBT 30069</strain>
    </source>
</reference>
<evidence type="ECO:0000256" key="1">
    <source>
        <dbReference type="ARBA" id="ARBA00023002"/>
    </source>
</evidence>
<dbReference type="EMBL" id="JAPQKH010000007">
    <property type="protein sequence ID" value="KAJ5087584.1"/>
    <property type="molecule type" value="Genomic_DNA"/>
</dbReference>
<comment type="caution">
    <text evidence="2">The sequence shown here is derived from an EMBL/GenBank/DDBJ whole genome shotgun (WGS) entry which is preliminary data.</text>
</comment>
<evidence type="ECO:0000313" key="3">
    <source>
        <dbReference type="Proteomes" id="UP001149165"/>
    </source>
</evidence>
<organism evidence="2 3">
    <name type="scientific">Penicillium angulare</name>
    <dbReference type="NCBI Taxonomy" id="116970"/>
    <lineage>
        <taxon>Eukaryota</taxon>
        <taxon>Fungi</taxon>
        <taxon>Dikarya</taxon>
        <taxon>Ascomycota</taxon>
        <taxon>Pezizomycotina</taxon>
        <taxon>Eurotiomycetes</taxon>
        <taxon>Eurotiomycetidae</taxon>
        <taxon>Eurotiales</taxon>
        <taxon>Aspergillaceae</taxon>
        <taxon>Penicillium</taxon>
    </lineage>
</organism>
<accession>A0A9W9JZG4</accession>
<dbReference type="PANTHER" id="PTHR35870">
    <property type="entry name" value="PROTEIN, PUTATIVE (AFU_ORTHOLOGUE AFUA_5G03330)-RELATED"/>
    <property type="match status" value="1"/>
</dbReference>
<dbReference type="GO" id="GO:0016491">
    <property type="term" value="F:oxidoreductase activity"/>
    <property type="evidence" value="ECO:0007669"/>
    <property type="project" value="UniProtKB-KW"/>
</dbReference>
<evidence type="ECO:0008006" key="4">
    <source>
        <dbReference type="Google" id="ProtNLM"/>
    </source>
</evidence>
<dbReference type="Proteomes" id="UP001149165">
    <property type="component" value="Unassembled WGS sequence"/>
</dbReference>